<dbReference type="Proteomes" id="UP001595904">
    <property type="component" value="Unassembled WGS sequence"/>
</dbReference>
<dbReference type="Pfam" id="PF08379">
    <property type="entry name" value="Bact_transglu_N"/>
    <property type="match status" value="1"/>
</dbReference>
<keyword evidence="3" id="KW-1185">Reference proteome</keyword>
<dbReference type="InterPro" id="IPR002931">
    <property type="entry name" value="Transglutaminase-like"/>
</dbReference>
<dbReference type="SMART" id="SM00460">
    <property type="entry name" value="TGc"/>
    <property type="match status" value="1"/>
</dbReference>
<name>A0ABV8SPF7_9GAMM</name>
<gene>
    <name evidence="2" type="ORF">ACFPN2_09175</name>
</gene>
<dbReference type="PANTHER" id="PTHR33490:SF7">
    <property type="entry name" value="BLR2979 PROTEIN"/>
    <property type="match status" value="1"/>
</dbReference>
<dbReference type="RefSeq" id="WP_380596311.1">
    <property type="nucleotide sequence ID" value="NZ_JBHSDU010000003.1"/>
</dbReference>
<dbReference type="Gene3D" id="3.10.620.30">
    <property type="match status" value="1"/>
</dbReference>
<proteinExistence type="predicted"/>
<evidence type="ECO:0000259" key="1">
    <source>
        <dbReference type="SMART" id="SM00460"/>
    </source>
</evidence>
<accession>A0ABV8SPF7</accession>
<dbReference type="PANTHER" id="PTHR33490">
    <property type="entry name" value="BLR5614 PROTEIN-RELATED"/>
    <property type="match status" value="1"/>
</dbReference>
<dbReference type="EMBL" id="JBHSDU010000003">
    <property type="protein sequence ID" value="MFC4309250.1"/>
    <property type="molecule type" value="Genomic_DNA"/>
</dbReference>
<evidence type="ECO:0000313" key="2">
    <source>
        <dbReference type="EMBL" id="MFC4309250.1"/>
    </source>
</evidence>
<dbReference type="SUPFAM" id="SSF54001">
    <property type="entry name" value="Cysteine proteinases"/>
    <property type="match status" value="1"/>
</dbReference>
<protein>
    <submittedName>
        <fullName evidence="2">Transglutaminase domain-containing protein</fullName>
    </submittedName>
</protein>
<evidence type="ECO:0000313" key="3">
    <source>
        <dbReference type="Proteomes" id="UP001595904"/>
    </source>
</evidence>
<dbReference type="Pfam" id="PF01841">
    <property type="entry name" value="Transglut_core"/>
    <property type="match status" value="1"/>
</dbReference>
<feature type="domain" description="Transglutaminase-like" evidence="1">
    <location>
        <begin position="182"/>
        <end position="252"/>
    </location>
</feature>
<sequence length="298" mass="33083">MSAAVTYRVKHETLYKYSAEVVHAHHLLHLVPRAMTHQSCSEQSICITPEPSGSLDAIDAFGNPLRRLEFNRPHQELAVTSEMKVEVRERRSTDAPTEAWERARNRLLYTARPPGDEQLDALRYRVESPYVRIKQAFTEYGADCFSAGRPLLAAADALMMKLYREMKYTPGVTDISTPLLQVLEEKRGVCQDYAHLMIACLRARGLAARYVSGYLRTTPRPGTSQLVGADASHAWVAVFCPPLGWVEFDPTNGVRAGLDHIAIAWGRDFGDVSPLRGVILGGGSHTLAVRVHVQSMAS</sequence>
<comment type="caution">
    <text evidence="2">The sequence shown here is derived from an EMBL/GenBank/DDBJ whole genome shotgun (WGS) entry which is preliminary data.</text>
</comment>
<dbReference type="InterPro" id="IPR038765">
    <property type="entry name" value="Papain-like_cys_pep_sf"/>
</dbReference>
<reference evidence="3" key="1">
    <citation type="journal article" date="2019" name="Int. J. Syst. Evol. Microbiol.">
        <title>The Global Catalogue of Microorganisms (GCM) 10K type strain sequencing project: providing services to taxonomists for standard genome sequencing and annotation.</title>
        <authorList>
            <consortium name="The Broad Institute Genomics Platform"/>
            <consortium name="The Broad Institute Genome Sequencing Center for Infectious Disease"/>
            <person name="Wu L."/>
            <person name="Ma J."/>
        </authorList>
    </citation>
    <scope>NUCLEOTIDE SEQUENCE [LARGE SCALE GENOMIC DNA]</scope>
    <source>
        <strain evidence="3">CGMCC 1.10759</strain>
    </source>
</reference>
<dbReference type="InterPro" id="IPR013589">
    <property type="entry name" value="Bac_transglu_N"/>
</dbReference>
<organism evidence="2 3">
    <name type="scientific">Steroidobacter flavus</name>
    <dbReference type="NCBI Taxonomy" id="1842136"/>
    <lineage>
        <taxon>Bacteria</taxon>
        <taxon>Pseudomonadati</taxon>
        <taxon>Pseudomonadota</taxon>
        <taxon>Gammaproteobacteria</taxon>
        <taxon>Steroidobacterales</taxon>
        <taxon>Steroidobacteraceae</taxon>
        <taxon>Steroidobacter</taxon>
    </lineage>
</organism>